<dbReference type="OrthoDB" id="15153at2759"/>
<dbReference type="PROSITE" id="PS01027">
    <property type="entry name" value="GLYCOSYL_HYDROL_F39"/>
    <property type="match status" value="1"/>
</dbReference>
<evidence type="ECO:0000313" key="9">
    <source>
        <dbReference type="Proteomes" id="UP000549394"/>
    </source>
</evidence>
<feature type="transmembrane region" description="Helical" evidence="5">
    <location>
        <begin position="230"/>
        <end position="252"/>
    </location>
</feature>
<dbReference type="Gene3D" id="3.20.20.80">
    <property type="entry name" value="Glycosidases"/>
    <property type="match status" value="1"/>
</dbReference>
<dbReference type="Proteomes" id="UP000549394">
    <property type="component" value="Unassembled WGS sequence"/>
</dbReference>
<dbReference type="PRINTS" id="PR00745">
    <property type="entry name" value="GLHYDRLASE39"/>
</dbReference>
<sequence length="1027" mass="117743">MTNFINARLRYTSKTLETYRKFATRAANKRIESIGLIVTLSIEASLGDFMGEITSINHLFSNFKQLRNDVWRLTEMVTKTSKKMMIYAEKTDTNFRYVNNVLRNNINCDQSQPKGMCSLTMNSPTLVEAILERGHNRLQSITNATDKAMIEYENSIIDFSNSVGLFINSTEIPSIISSGQWEEYKNKMFKEPLDNLLRMIASKLIRLVPEKLNDPGLRFCLKGLHNTACFSHVLSAVVLFIIILLAITFLLYLKRAAIRTLITLSFLVSCTVTFLLAAISVINLLSFGIETTGLSILLKTKLKELDTAIGQFHALLTNHYEEKTSAADFLSECSKDKPLTRAIRIQTDQLYKSDFKLSEIEALNSLPDRLLLTKSIQENVSLLGRLLSDELILGDEIKKLNDNLMMEITLWKRRVYETQKISDLTQAAISHSSFEEEERSKMMKKLSESAQYIDKILKKNSHILTKSNRLRFLIIQLKKEIGQIEYILTKFSSQFLKAMDKIIMNATKHVEKSIMNVADQLYKVQVDAVINHFGKCKPIWNLWRKYVHGKFCGTLIKSDSLMIILKDSGLQPGFELMGNPSGFYTNFENKTQVYFWADLIRQIASRYIHKFGITYVKEWIFETWNEPDNHDFDHLNFTTKGFLNYIDACRKGLNLAHSDLKLAVIGGDIKPLPRRPFANAILTHYVNGTDFFDGNQPQICDLITFHNKGNDPNNTKVLIKKYFLSEADPLVGWNKDREWRGDARYAALVIKIIYNYINKFGNRRKFPMKLLSNDNAFLSYNPFFFTQRTILARFQINNTNPHHVQFIPKPVFNSFALLAYLGNKELYSKVESLESTIGIIASSLDSNELSILLYNSNDSANSTSGHTKVKVQISELSKLFGSGDVDLMKVQYTIDNWNTNPYKIWRKLGSPKTPNHKQLLLMKDASRLYRQASPRKVSVKYLTSIAFDLALPSISLYHVYAITTNRCIKTYEVMKKTPSGKFSRINVEDTIFNFYEDASGKNTGKYKVRAVDYWNRNGPFSETAKSL</sequence>
<accession>A0A7I8VK20</accession>
<reference evidence="8 9" key="1">
    <citation type="submission" date="2020-08" db="EMBL/GenBank/DDBJ databases">
        <authorList>
            <person name="Hejnol A."/>
        </authorList>
    </citation>
    <scope>NUCLEOTIDE SEQUENCE [LARGE SCALE GENOMIC DNA]</scope>
</reference>
<feature type="domain" description="Glycosyl hydrolases family 39 N-terminal catalytic" evidence="6">
    <location>
        <begin position="542"/>
        <end position="928"/>
    </location>
</feature>
<evidence type="ECO:0000256" key="4">
    <source>
        <dbReference type="PIRSR" id="PIRSR600514-1"/>
    </source>
</evidence>
<feature type="transmembrane region" description="Helical" evidence="5">
    <location>
        <begin position="264"/>
        <end position="289"/>
    </location>
</feature>
<dbReference type="Pfam" id="PF21200">
    <property type="entry name" value="Glyco_hydro_39_C"/>
    <property type="match status" value="1"/>
</dbReference>
<name>A0A7I8VK20_9ANNE</name>
<dbReference type="GO" id="GO:0003940">
    <property type="term" value="F:L-iduronidase activity"/>
    <property type="evidence" value="ECO:0007669"/>
    <property type="project" value="TreeGrafter"/>
</dbReference>
<keyword evidence="5" id="KW-0812">Transmembrane</keyword>
<dbReference type="Gene3D" id="2.60.40.1500">
    <property type="entry name" value="Glycosyl hydrolase domain, family 39"/>
    <property type="match status" value="1"/>
</dbReference>
<protein>
    <submittedName>
        <fullName evidence="8">DgyrCDS5446</fullName>
    </submittedName>
</protein>
<comment type="similarity">
    <text evidence="1">Belongs to the glycosyl hydrolase 39 family.</text>
</comment>
<dbReference type="InterPro" id="IPR000514">
    <property type="entry name" value="Glyco_hydro_39"/>
</dbReference>
<dbReference type="InterPro" id="IPR049165">
    <property type="entry name" value="GH39_as"/>
</dbReference>
<evidence type="ECO:0000256" key="3">
    <source>
        <dbReference type="ARBA" id="ARBA00023295"/>
    </source>
</evidence>
<gene>
    <name evidence="8" type="ORF">DGYR_LOCUS5174</name>
</gene>
<dbReference type="InterPro" id="IPR013783">
    <property type="entry name" value="Ig-like_fold"/>
</dbReference>
<evidence type="ECO:0000313" key="8">
    <source>
        <dbReference type="EMBL" id="CAD5116567.1"/>
    </source>
</evidence>
<organism evidence="8 9">
    <name type="scientific">Dimorphilus gyrociliatus</name>
    <dbReference type="NCBI Taxonomy" id="2664684"/>
    <lineage>
        <taxon>Eukaryota</taxon>
        <taxon>Metazoa</taxon>
        <taxon>Spiralia</taxon>
        <taxon>Lophotrochozoa</taxon>
        <taxon>Annelida</taxon>
        <taxon>Polychaeta</taxon>
        <taxon>Polychaeta incertae sedis</taxon>
        <taxon>Dinophilidae</taxon>
        <taxon>Dimorphilus</taxon>
    </lineage>
</organism>
<evidence type="ECO:0000259" key="7">
    <source>
        <dbReference type="Pfam" id="PF21200"/>
    </source>
</evidence>
<dbReference type="Gene3D" id="2.60.40.10">
    <property type="entry name" value="Immunoglobulins"/>
    <property type="match status" value="1"/>
</dbReference>
<evidence type="ECO:0000256" key="5">
    <source>
        <dbReference type="SAM" id="Phobius"/>
    </source>
</evidence>
<dbReference type="Pfam" id="PF01229">
    <property type="entry name" value="Glyco_hydro_39"/>
    <property type="match status" value="1"/>
</dbReference>
<evidence type="ECO:0000256" key="1">
    <source>
        <dbReference type="ARBA" id="ARBA00008875"/>
    </source>
</evidence>
<keyword evidence="9" id="KW-1185">Reference proteome</keyword>
<keyword evidence="5" id="KW-0472">Membrane</keyword>
<dbReference type="SUPFAM" id="SSF51011">
    <property type="entry name" value="Glycosyl hydrolase domain"/>
    <property type="match status" value="1"/>
</dbReference>
<keyword evidence="5" id="KW-1133">Transmembrane helix</keyword>
<dbReference type="InterPro" id="IPR049167">
    <property type="entry name" value="GH39_C"/>
</dbReference>
<keyword evidence="2" id="KW-0378">Hydrolase</keyword>
<evidence type="ECO:0000256" key="2">
    <source>
        <dbReference type="ARBA" id="ARBA00022801"/>
    </source>
</evidence>
<dbReference type="InterPro" id="IPR051923">
    <property type="entry name" value="Glycosyl_Hydrolase_39"/>
</dbReference>
<dbReference type="InterPro" id="IPR049166">
    <property type="entry name" value="GH39_cat"/>
</dbReference>
<dbReference type="PANTHER" id="PTHR12631">
    <property type="entry name" value="ALPHA-L-IDURONIDASE"/>
    <property type="match status" value="1"/>
</dbReference>
<dbReference type="AlphaFoldDB" id="A0A7I8VK20"/>
<proteinExistence type="inferred from homology"/>
<dbReference type="PANTHER" id="PTHR12631:SF8">
    <property type="entry name" value="ALPHA-L-IDURONIDASE"/>
    <property type="match status" value="1"/>
</dbReference>
<dbReference type="InterPro" id="IPR017853">
    <property type="entry name" value="GH"/>
</dbReference>
<dbReference type="EMBL" id="CAJFCJ010000006">
    <property type="protein sequence ID" value="CAD5116567.1"/>
    <property type="molecule type" value="Genomic_DNA"/>
</dbReference>
<feature type="active site" description="Proton donor" evidence="4">
    <location>
        <position position="626"/>
    </location>
</feature>
<keyword evidence="3" id="KW-0326">Glycosidase</keyword>
<comment type="caution">
    <text evidence="8">The sequence shown here is derived from an EMBL/GenBank/DDBJ whole genome shotgun (WGS) entry which is preliminary data.</text>
</comment>
<feature type="domain" description="Alpha-L-iduronidase C-terminal" evidence="7">
    <location>
        <begin position="964"/>
        <end position="1024"/>
    </location>
</feature>
<dbReference type="GO" id="GO:0005975">
    <property type="term" value="P:carbohydrate metabolic process"/>
    <property type="evidence" value="ECO:0007669"/>
    <property type="project" value="InterPro"/>
</dbReference>
<dbReference type="SUPFAM" id="SSF51445">
    <property type="entry name" value="(Trans)glycosidases"/>
    <property type="match status" value="1"/>
</dbReference>
<evidence type="ECO:0000259" key="6">
    <source>
        <dbReference type="Pfam" id="PF01229"/>
    </source>
</evidence>